<name>A0A151P1Q2_ALLMI</name>
<feature type="domain" description="Ig-like" evidence="11">
    <location>
        <begin position="128"/>
        <end position="216"/>
    </location>
</feature>
<dbReference type="Gene3D" id="2.60.40.10">
    <property type="entry name" value="Immunoglobulins"/>
    <property type="match status" value="1"/>
</dbReference>
<accession>A0A151P1Q2</accession>
<dbReference type="Pfam" id="PF00969">
    <property type="entry name" value="MHC_II_beta"/>
    <property type="match status" value="1"/>
</dbReference>
<dbReference type="GO" id="GO:0042613">
    <property type="term" value="C:MHC class II protein complex"/>
    <property type="evidence" value="ECO:0007669"/>
    <property type="project" value="UniProtKB-KW"/>
</dbReference>
<dbReference type="SUPFAM" id="SSF48726">
    <property type="entry name" value="Immunoglobulin"/>
    <property type="match status" value="1"/>
</dbReference>
<dbReference type="GO" id="GO:0002250">
    <property type="term" value="P:adaptive immune response"/>
    <property type="evidence" value="ECO:0007669"/>
    <property type="project" value="UniProtKB-KW"/>
</dbReference>
<organism evidence="12 13">
    <name type="scientific">Alligator mississippiensis</name>
    <name type="common">American alligator</name>
    <dbReference type="NCBI Taxonomy" id="8496"/>
    <lineage>
        <taxon>Eukaryota</taxon>
        <taxon>Metazoa</taxon>
        <taxon>Chordata</taxon>
        <taxon>Craniata</taxon>
        <taxon>Vertebrata</taxon>
        <taxon>Euteleostomi</taxon>
        <taxon>Archelosauria</taxon>
        <taxon>Archosauria</taxon>
        <taxon>Crocodylia</taxon>
        <taxon>Alligatoridae</taxon>
        <taxon>Alligatorinae</taxon>
        <taxon>Alligator</taxon>
    </lineage>
</organism>
<dbReference type="GO" id="GO:0002504">
    <property type="term" value="P:antigen processing and presentation of peptide or polysaccharide antigen via MHC class II"/>
    <property type="evidence" value="ECO:0007669"/>
    <property type="project" value="UniProtKB-KW"/>
</dbReference>
<evidence type="ECO:0000256" key="7">
    <source>
        <dbReference type="ARBA" id="ARBA00023157"/>
    </source>
</evidence>
<dbReference type="SUPFAM" id="SSF54452">
    <property type="entry name" value="MHC antigen-recognition domain"/>
    <property type="match status" value="1"/>
</dbReference>
<evidence type="ECO:0000256" key="9">
    <source>
        <dbReference type="ARBA" id="ARBA00023182"/>
    </source>
</evidence>
<proteinExistence type="predicted"/>
<dbReference type="InterPro" id="IPR000353">
    <property type="entry name" value="MHC_II_b_N"/>
</dbReference>
<dbReference type="Gene3D" id="3.10.320.10">
    <property type="entry name" value="Class II Histocompatibility Antigen, M Beta Chain, Chain B, domain 1"/>
    <property type="match status" value="1"/>
</dbReference>
<dbReference type="InterPro" id="IPR050160">
    <property type="entry name" value="MHC/Immunoglobulin"/>
</dbReference>
<keyword evidence="9" id="KW-0491">MHC II</keyword>
<dbReference type="eggNOG" id="ENOG502RYBQ">
    <property type="taxonomic scope" value="Eukaryota"/>
</dbReference>
<evidence type="ECO:0000313" key="13">
    <source>
        <dbReference type="Proteomes" id="UP000050525"/>
    </source>
</evidence>
<comment type="subcellular location">
    <subcellularLocation>
        <location evidence="1">Membrane</location>
        <topology evidence="1">Single-pass type I membrane protein</topology>
    </subcellularLocation>
</comment>
<dbReference type="InterPro" id="IPR013783">
    <property type="entry name" value="Ig-like_fold"/>
</dbReference>
<evidence type="ECO:0000256" key="4">
    <source>
        <dbReference type="ARBA" id="ARBA00022989"/>
    </source>
</evidence>
<dbReference type="InterPro" id="IPR007110">
    <property type="entry name" value="Ig-like_dom"/>
</dbReference>
<dbReference type="EMBL" id="AKHW03001299">
    <property type="protein sequence ID" value="KYO42953.1"/>
    <property type="molecule type" value="Genomic_DNA"/>
</dbReference>
<dbReference type="SMART" id="SM00407">
    <property type="entry name" value="IGc1"/>
    <property type="match status" value="1"/>
</dbReference>
<evidence type="ECO:0000256" key="2">
    <source>
        <dbReference type="ARBA" id="ARBA00022692"/>
    </source>
</evidence>
<keyword evidence="3" id="KW-0391">Immunity</keyword>
<dbReference type="STRING" id="8496.A0A151P1Q2"/>
<evidence type="ECO:0000259" key="11">
    <source>
        <dbReference type="PROSITE" id="PS50835"/>
    </source>
</evidence>
<keyword evidence="7" id="KW-1015">Disulfide bond</keyword>
<sequence length="296" mass="33770">MGTSESLGAGSCWAGALLVKLLFLRTHMAHCMRYPEHFMVQGKQECHYTNGSRRVRYLDREIWNQEQFIHFDSDEGRWVADTELGEPYARYWNSQKDVLEYRQGSVNTFCRHDYQAITPYSVARTVKPKVKVSPTKSGAKVHLDTLVCFVTGFYPGGIEVKWLKNRQEQTAGVVSTELMQNGDWTFQILVMLEMTPRSGDVYTCQVEHSSLMGSLTVAWEAKSDSARRKMLTGIGGFMMGLIFLALGLLVYLRNKKGQPVPQPIAQPGWELEHGTFSVRKRRSLHLPHRHYSGLFS</sequence>
<keyword evidence="4 10" id="KW-1133">Transmembrane helix</keyword>
<dbReference type="AlphaFoldDB" id="A0A151P1Q2"/>
<reference evidence="12 13" key="1">
    <citation type="journal article" date="2012" name="Genome Biol.">
        <title>Sequencing three crocodilian genomes to illuminate the evolution of archosaurs and amniotes.</title>
        <authorList>
            <person name="St John J.A."/>
            <person name="Braun E.L."/>
            <person name="Isberg S.R."/>
            <person name="Miles L.G."/>
            <person name="Chong A.Y."/>
            <person name="Gongora J."/>
            <person name="Dalzell P."/>
            <person name="Moran C."/>
            <person name="Bed'hom B."/>
            <person name="Abzhanov A."/>
            <person name="Burgess S.C."/>
            <person name="Cooksey A.M."/>
            <person name="Castoe T.A."/>
            <person name="Crawford N.G."/>
            <person name="Densmore L.D."/>
            <person name="Drew J.C."/>
            <person name="Edwards S.V."/>
            <person name="Faircloth B.C."/>
            <person name="Fujita M.K."/>
            <person name="Greenwold M.J."/>
            <person name="Hoffmann F.G."/>
            <person name="Howard J.M."/>
            <person name="Iguchi T."/>
            <person name="Janes D.E."/>
            <person name="Khan S.Y."/>
            <person name="Kohno S."/>
            <person name="de Koning A.J."/>
            <person name="Lance S.L."/>
            <person name="McCarthy F.M."/>
            <person name="McCormack J.E."/>
            <person name="Merchant M.E."/>
            <person name="Peterson D.G."/>
            <person name="Pollock D.D."/>
            <person name="Pourmand N."/>
            <person name="Raney B.J."/>
            <person name="Roessler K.A."/>
            <person name="Sanford J.R."/>
            <person name="Sawyer R.H."/>
            <person name="Schmidt C.J."/>
            <person name="Triplett E.W."/>
            <person name="Tuberville T.D."/>
            <person name="Venegas-Anaya M."/>
            <person name="Howard J.T."/>
            <person name="Jarvis E.D."/>
            <person name="Guillette L.J.Jr."/>
            <person name="Glenn T.C."/>
            <person name="Green R.E."/>
            <person name="Ray D.A."/>
        </authorList>
    </citation>
    <scope>NUCLEOTIDE SEQUENCE [LARGE SCALE GENOMIC DNA]</scope>
    <source>
        <strain evidence="12">KSC_2009_1</strain>
    </source>
</reference>
<feature type="transmembrane region" description="Helical" evidence="10">
    <location>
        <begin position="231"/>
        <end position="252"/>
    </location>
</feature>
<dbReference type="FunFam" id="2.60.40.10:FF:000116">
    <property type="entry name" value="HLA class II histocompatibility antigen, DRB1-1 beta chain"/>
    <property type="match status" value="1"/>
</dbReference>
<dbReference type="InterPro" id="IPR003597">
    <property type="entry name" value="Ig_C1-set"/>
</dbReference>
<dbReference type="InterPro" id="IPR014745">
    <property type="entry name" value="MHC_II_a/b_N"/>
</dbReference>
<evidence type="ECO:0000256" key="1">
    <source>
        <dbReference type="ARBA" id="ARBA00004479"/>
    </source>
</evidence>
<dbReference type="Pfam" id="PF07654">
    <property type="entry name" value="C1-set"/>
    <property type="match status" value="1"/>
</dbReference>
<dbReference type="PROSITE" id="PS50835">
    <property type="entry name" value="IG_LIKE"/>
    <property type="match status" value="1"/>
</dbReference>
<evidence type="ECO:0000313" key="12">
    <source>
        <dbReference type="EMBL" id="KYO42953.1"/>
    </source>
</evidence>
<gene>
    <name evidence="12" type="ORF">Y1Q_0023121</name>
</gene>
<dbReference type="PROSITE" id="PS00290">
    <property type="entry name" value="IG_MHC"/>
    <property type="match status" value="1"/>
</dbReference>
<dbReference type="SMART" id="SM00921">
    <property type="entry name" value="MHC_II_beta"/>
    <property type="match status" value="1"/>
</dbReference>
<keyword evidence="6 10" id="KW-0472">Membrane</keyword>
<keyword evidence="2 10" id="KW-0812">Transmembrane</keyword>
<keyword evidence="8" id="KW-0325">Glycoprotein</keyword>
<comment type="caution">
    <text evidence="12">The sequence shown here is derived from an EMBL/GenBank/DDBJ whole genome shotgun (WGS) entry which is preliminary data.</text>
</comment>
<dbReference type="InterPro" id="IPR036179">
    <property type="entry name" value="Ig-like_dom_sf"/>
</dbReference>
<dbReference type="CDD" id="cd05766">
    <property type="entry name" value="IgC1_MHC_II_beta"/>
    <property type="match status" value="1"/>
</dbReference>
<protein>
    <submittedName>
        <fullName evidence="12">DLA class II histocompatibility antigen, DR-1 beta chain-like</fullName>
    </submittedName>
</protein>
<dbReference type="InterPro" id="IPR011162">
    <property type="entry name" value="MHC_I/II-like_Ag-recog"/>
</dbReference>
<dbReference type="Proteomes" id="UP000050525">
    <property type="component" value="Unassembled WGS sequence"/>
</dbReference>
<feature type="transmembrane region" description="Helical" evidence="10">
    <location>
        <begin position="6"/>
        <end position="24"/>
    </location>
</feature>
<evidence type="ECO:0000256" key="5">
    <source>
        <dbReference type="ARBA" id="ARBA00023130"/>
    </source>
</evidence>
<dbReference type="FunFam" id="3.10.320.10:FF:000001">
    <property type="entry name" value="HLA class II histocompatibility antigen, DRB1-1 beta chain"/>
    <property type="match status" value="1"/>
</dbReference>
<evidence type="ECO:0000256" key="8">
    <source>
        <dbReference type="ARBA" id="ARBA00023180"/>
    </source>
</evidence>
<evidence type="ECO:0000256" key="6">
    <source>
        <dbReference type="ARBA" id="ARBA00023136"/>
    </source>
</evidence>
<keyword evidence="13" id="KW-1185">Reference proteome</keyword>
<dbReference type="PANTHER" id="PTHR19944">
    <property type="entry name" value="MHC CLASS II-RELATED"/>
    <property type="match status" value="1"/>
</dbReference>
<evidence type="ECO:0000256" key="10">
    <source>
        <dbReference type="SAM" id="Phobius"/>
    </source>
</evidence>
<evidence type="ECO:0000256" key="3">
    <source>
        <dbReference type="ARBA" id="ARBA00022859"/>
    </source>
</evidence>
<keyword evidence="5" id="KW-1064">Adaptive immunity</keyword>
<dbReference type="InterPro" id="IPR003006">
    <property type="entry name" value="Ig/MHC_CS"/>
</dbReference>
<dbReference type="PANTHER" id="PTHR19944:SF99">
    <property type="entry name" value="HLA CLASS II HISTOCOMPATIBILITY ANTIGEN, DRB1 BETA CHAIN"/>
    <property type="match status" value="1"/>
</dbReference>